<keyword evidence="3 8" id="KW-0813">Transport</keyword>
<reference evidence="10 11" key="1">
    <citation type="submission" date="2018-06" db="EMBL/GenBank/DDBJ databases">
        <authorList>
            <consortium name="Pathogen Informatics"/>
            <person name="Doyle S."/>
        </authorList>
    </citation>
    <scope>NUCLEOTIDE SEQUENCE [LARGE SCALE GENOMIC DNA]</scope>
    <source>
        <strain evidence="10 11">NCTC10254</strain>
    </source>
</reference>
<dbReference type="PANTHER" id="PTHR30477">
    <property type="entry name" value="ABC-TRANSPORTER METAL-BINDING PROTEIN"/>
    <property type="match status" value="1"/>
</dbReference>
<accession>A0A6H9XQN4</accession>
<comment type="subcellular location">
    <subcellularLocation>
        <location evidence="1 8">Cell membrane</location>
        <topology evidence="1 8">Multi-pass membrane protein</topology>
    </subcellularLocation>
</comment>
<sequence length="281" mass="29589">MSFAVSVALLAAVVSLTTALPGVVLVLRRQAMLSDALSHAVLPGIAISALWASSPRDPILLVGATIGGVVVIAATEWLRARGRFTEDSATGLIFPAFFAIGVILISTRFAGSMISEHTVLVGDLNIAAMSHWIVGGYDLGPKDMWIVGGAGVVTLVVLILARRPLTIATFDPVFARTIGVRHRLLDYLVMVLSSLTVVVAFNAAGAVLVVALMIVPATTALLVTHSQGAMLTVTLLVALISSQVGFWVAYNFNTATSPTMAFVDGLIFLAVWVVVRLRSRT</sequence>
<dbReference type="AlphaFoldDB" id="A0A6H9XQN4"/>
<dbReference type="GeneID" id="84572883"/>
<dbReference type="RefSeq" id="WP_005524524.1">
    <property type="nucleotide sequence ID" value="NZ_CP050134.2"/>
</dbReference>
<feature type="transmembrane region" description="Helical" evidence="9">
    <location>
        <begin position="59"/>
        <end position="78"/>
    </location>
</feature>
<organism evidence="10 11">
    <name type="scientific">Corynebacterium matruchotii</name>
    <dbReference type="NCBI Taxonomy" id="43768"/>
    <lineage>
        <taxon>Bacteria</taxon>
        <taxon>Bacillati</taxon>
        <taxon>Actinomycetota</taxon>
        <taxon>Actinomycetes</taxon>
        <taxon>Mycobacteriales</taxon>
        <taxon>Corynebacteriaceae</taxon>
        <taxon>Corynebacterium</taxon>
    </lineage>
</organism>
<evidence type="ECO:0000256" key="2">
    <source>
        <dbReference type="ARBA" id="ARBA00008034"/>
    </source>
</evidence>
<dbReference type="Gene3D" id="1.10.3470.10">
    <property type="entry name" value="ABC transporter involved in vitamin B12 uptake, BtuC"/>
    <property type="match status" value="1"/>
</dbReference>
<dbReference type="InterPro" id="IPR001626">
    <property type="entry name" value="ABC_TroCD"/>
</dbReference>
<keyword evidence="6 9" id="KW-1133">Transmembrane helix</keyword>
<dbReference type="CDD" id="cd06550">
    <property type="entry name" value="TM_ABC_iron-siderophores_like"/>
    <property type="match status" value="1"/>
</dbReference>
<dbReference type="GO" id="GO:0055085">
    <property type="term" value="P:transmembrane transport"/>
    <property type="evidence" value="ECO:0007669"/>
    <property type="project" value="InterPro"/>
</dbReference>
<dbReference type="GO" id="GO:0010043">
    <property type="term" value="P:response to zinc ion"/>
    <property type="evidence" value="ECO:0007669"/>
    <property type="project" value="TreeGrafter"/>
</dbReference>
<name>A0A6H9XQN4_9CORY</name>
<evidence type="ECO:0000256" key="3">
    <source>
        <dbReference type="ARBA" id="ARBA00022448"/>
    </source>
</evidence>
<feature type="transmembrane region" description="Helical" evidence="9">
    <location>
        <begin position="90"/>
        <end position="110"/>
    </location>
</feature>
<gene>
    <name evidence="10" type="primary">iutD</name>
    <name evidence="10" type="ORF">NCTC10254_00704</name>
</gene>
<dbReference type="SUPFAM" id="SSF81345">
    <property type="entry name" value="ABC transporter involved in vitamin B12 uptake, BtuC"/>
    <property type="match status" value="1"/>
</dbReference>
<evidence type="ECO:0000256" key="7">
    <source>
        <dbReference type="ARBA" id="ARBA00023136"/>
    </source>
</evidence>
<evidence type="ECO:0000256" key="8">
    <source>
        <dbReference type="RuleBase" id="RU003943"/>
    </source>
</evidence>
<dbReference type="GO" id="GO:0043190">
    <property type="term" value="C:ATP-binding cassette (ABC) transporter complex"/>
    <property type="evidence" value="ECO:0007669"/>
    <property type="project" value="InterPro"/>
</dbReference>
<keyword evidence="5 8" id="KW-0812">Transmembrane</keyword>
<evidence type="ECO:0000313" key="10">
    <source>
        <dbReference type="EMBL" id="SPW24326.1"/>
    </source>
</evidence>
<dbReference type="EMBL" id="UARK01000001">
    <property type="protein sequence ID" value="SPW24326.1"/>
    <property type="molecule type" value="Genomic_DNA"/>
</dbReference>
<keyword evidence="4" id="KW-1003">Cell membrane</keyword>
<evidence type="ECO:0000256" key="9">
    <source>
        <dbReference type="SAM" id="Phobius"/>
    </source>
</evidence>
<evidence type="ECO:0000256" key="5">
    <source>
        <dbReference type="ARBA" id="ARBA00022692"/>
    </source>
</evidence>
<dbReference type="PANTHER" id="PTHR30477:SF8">
    <property type="entry name" value="METAL TRANSPORT SYSTEM MEMBRANE PROTEIN CT_070-RELATED"/>
    <property type="match status" value="1"/>
</dbReference>
<proteinExistence type="inferred from homology"/>
<protein>
    <submittedName>
        <fullName evidence="10">ABC-type iron uptake system membrane protein</fullName>
    </submittedName>
</protein>
<evidence type="ECO:0000313" key="11">
    <source>
        <dbReference type="Proteomes" id="UP000249886"/>
    </source>
</evidence>
<comment type="similarity">
    <text evidence="2 8">Belongs to the ABC-3 integral membrane protein family.</text>
</comment>
<keyword evidence="7 9" id="KW-0472">Membrane</keyword>
<evidence type="ECO:0000256" key="4">
    <source>
        <dbReference type="ARBA" id="ARBA00022475"/>
    </source>
</evidence>
<feature type="transmembrane region" description="Helical" evidence="9">
    <location>
        <begin position="144"/>
        <end position="163"/>
    </location>
</feature>
<evidence type="ECO:0000256" key="1">
    <source>
        <dbReference type="ARBA" id="ARBA00004651"/>
    </source>
</evidence>
<dbReference type="InterPro" id="IPR037294">
    <property type="entry name" value="ABC_BtuC-like"/>
</dbReference>
<feature type="transmembrane region" description="Helical" evidence="9">
    <location>
        <begin position="231"/>
        <end position="250"/>
    </location>
</feature>
<comment type="caution">
    <text evidence="10">The sequence shown here is derived from an EMBL/GenBank/DDBJ whole genome shotgun (WGS) entry which is preliminary data.</text>
</comment>
<dbReference type="Proteomes" id="UP000249886">
    <property type="component" value="Unassembled WGS sequence"/>
</dbReference>
<evidence type="ECO:0000256" key="6">
    <source>
        <dbReference type="ARBA" id="ARBA00022989"/>
    </source>
</evidence>
<dbReference type="Pfam" id="PF00950">
    <property type="entry name" value="ABC-3"/>
    <property type="match status" value="1"/>
</dbReference>